<feature type="transmembrane region" description="Helical" evidence="5">
    <location>
        <begin position="355"/>
        <end position="374"/>
    </location>
</feature>
<dbReference type="PANTHER" id="PTHR24198">
    <property type="entry name" value="ANKYRIN REPEAT AND PROTEIN KINASE DOMAIN-CONTAINING PROTEIN"/>
    <property type="match status" value="1"/>
</dbReference>
<feature type="compositionally biased region" description="Basic and acidic residues" evidence="4">
    <location>
        <begin position="470"/>
        <end position="485"/>
    </location>
</feature>
<keyword evidence="5" id="KW-1133">Transmembrane helix</keyword>
<feature type="compositionally biased region" description="Polar residues" evidence="4">
    <location>
        <begin position="235"/>
        <end position="244"/>
    </location>
</feature>
<dbReference type="PANTHER" id="PTHR24198:SF165">
    <property type="entry name" value="ANKYRIN REPEAT-CONTAINING PROTEIN-RELATED"/>
    <property type="match status" value="1"/>
</dbReference>
<feature type="region of interest" description="Disordered" evidence="4">
    <location>
        <begin position="297"/>
        <end position="325"/>
    </location>
</feature>
<evidence type="ECO:0000256" key="5">
    <source>
        <dbReference type="SAM" id="Phobius"/>
    </source>
</evidence>
<keyword evidence="5" id="KW-0472">Membrane</keyword>
<gene>
    <name evidence="6" type="ORF">GJ744_009547</name>
</gene>
<feature type="transmembrane region" description="Helical" evidence="5">
    <location>
        <begin position="89"/>
        <end position="112"/>
    </location>
</feature>
<dbReference type="Pfam" id="PF12796">
    <property type="entry name" value="Ank_2"/>
    <property type="match status" value="7"/>
</dbReference>
<keyword evidence="5" id="KW-0812">Transmembrane</keyword>
<feature type="repeat" description="ANK" evidence="3">
    <location>
        <begin position="1306"/>
        <end position="1338"/>
    </location>
</feature>
<feature type="repeat" description="ANK" evidence="3">
    <location>
        <begin position="1273"/>
        <end position="1305"/>
    </location>
</feature>
<feature type="repeat" description="ANK" evidence="3">
    <location>
        <begin position="1571"/>
        <end position="1604"/>
    </location>
</feature>
<keyword evidence="2 3" id="KW-0040">ANK repeat</keyword>
<evidence type="ECO:0000256" key="2">
    <source>
        <dbReference type="ARBA" id="ARBA00023043"/>
    </source>
</evidence>
<feature type="region of interest" description="Disordered" evidence="4">
    <location>
        <begin position="1454"/>
        <end position="1476"/>
    </location>
</feature>
<dbReference type="EMBL" id="JAACFV010000058">
    <property type="protein sequence ID" value="KAF7508106.1"/>
    <property type="molecule type" value="Genomic_DNA"/>
</dbReference>
<feature type="transmembrane region" description="Helical" evidence="5">
    <location>
        <begin position="492"/>
        <end position="509"/>
    </location>
</feature>
<feature type="compositionally biased region" description="Low complexity" evidence="4">
    <location>
        <begin position="245"/>
        <end position="257"/>
    </location>
</feature>
<feature type="repeat" description="ANK" evidence="3">
    <location>
        <begin position="1808"/>
        <end position="1830"/>
    </location>
</feature>
<dbReference type="Proteomes" id="UP000606974">
    <property type="component" value="Unassembled WGS sequence"/>
</dbReference>
<accession>A0A8H7E616</accession>
<keyword evidence="1" id="KW-0677">Repeat</keyword>
<feature type="compositionally biased region" description="Basic and acidic residues" evidence="4">
    <location>
        <begin position="307"/>
        <end position="325"/>
    </location>
</feature>
<dbReference type="InterPro" id="IPR036770">
    <property type="entry name" value="Ankyrin_rpt-contain_sf"/>
</dbReference>
<feature type="repeat" description="ANK" evidence="3">
    <location>
        <begin position="1842"/>
        <end position="1864"/>
    </location>
</feature>
<feature type="repeat" description="ANK" evidence="3">
    <location>
        <begin position="1537"/>
        <end position="1570"/>
    </location>
</feature>
<dbReference type="Pfam" id="PF13637">
    <property type="entry name" value="Ank_4"/>
    <property type="match status" value="2"/>
</dbReference>
<dbReference type="OrthoDB" id="4195095at2759"/>
<feature type="repeat" description="ANK" evidence="3">
    <location>
        <begin position="1339"/>
        <end position="1372"/>
    </location>
</feature>
<name>A0A8H7E616_9EURO</name>
<feature type="region of interest" description="Disordered" evidence="4">
    <location>
        <begin position="466"/>
        <end position="485"/>
    </location>
</feature>
<feature type="repeat" description="ANK" evidence="3">
    <location>
        <begin position="1605"/>
        <end position="1638"/>
    </location>
</feature>
<sequence>MCHRLSKIGYHGCEPAVMRRKSASARISREHWCLVQRGWRHAVGSSVFLAIRTESMLSPALLDQRFGSQRTLAIHGSVGFFRDNTQLSLILTIASPSLLIGACFATCAAADAGDDFSNNLFSDLAPLLTLFGERVTMQFMSQSTGWADNIILAMAPLGIITAIVGAIRVGGPSWLKAIIGRVRESRAIAESELMSSTSNEVCELWNGQEIVRVMGAGPIREFIILLPEGSGKNGGQANTQATAPTETSSTTGTGSESVDSPRTGPKTANEMLAMELKDPQNRSHQYLEEHELTIRERISGKLTTKGLDPEKAPRDVPNSEKPDENRPSVVIIRNTDADTPNLTLNVHNQVGSGELYMVAVCGLVLQLSVLVYSGFATYQPTFMLLKDGNPIANYAFPCTAAGTLLLVAGMLICSHVVEGSTSETRYRPAAGKEARVVWLQKSGTVNDQAFESFAIFSNDAQALVTTSQRKQPDGSENRPGTEKTAWGDEVKAVTATIVSICGFIVQFIGLRGMHWSASVAQLGATIVMAILRAWVRRNVAELPKSQSLLSGHEMDWLAMTFGDFSNAPWLHPPKVGGNRHSRPWRWRVSAVEDPAKCEKLRRQPETTGTNTDESMTCRAMRIRRDLGELADWHGPASVEAITLARAIEVTLDALIIPEGEKFTWSLPTLNPFNVSGRELVTFRVDRRENRHWRAYSDEMEAALSLWLYSVYEHETIATSRSRDDAWLRAKGTLEKPSLRLLGSHTAALQRDLQLWMPDGASRVIEVDDTKSKNYSSIMEVESHRIVGFASNVRSDIYRYKRKSPESPCEDSPLAVESYSPLKALYAQHMFSAFMWAVAKTMKPIPGEADIRPTDTDSASGSSTWQSFALHSTQLSKMAQDIQNTGLGSLEDVYLSIVPSLSIEKKLPRADAIIELAREHAKLHEQRGHWKEASDAYLWLFRTAKDLGQDGIAAKATALLMEYLKAVTDAIKLREAQWFEEREIQELEQLKSIIDDELRKAGVDDILVALIGLYNVQGRSWECDLAQTTGGLNYENKMLRYTVLHRIAHDDTYQTIQKEIETGNGMVNEKDILDWTPLHYAAAKPSPRALKKLLTYRTDVNAQDIRGRTPLHYACQHNDASVVQNLLRDGAEIDIRDTDGMAPLHSAAVCGSSDAMQSLIEAGANIDAVDSLGHTPLLWAAYKGREALVKLLGDANLKLRDHNGRTALHLAAMGSGPAVGKEEVVKALVEKKADKEAKDRYGRTPLHHAARGGHEAIVRYLIEQGANKEAKDMNSFTPLHHSVESGQEAIVKYLIEQGVNKEAKNNDDWTPLKFAVRWDHKAIVKYLIEQGADKEEKDKEGQTPLHNAAGMGHDAIVKYLIEEQGANKDARDNDGQTPLYLAALLGQKAIVKYLIEQGANKEVDDYHSCTLLHVAAGLNHNALIKKLIEEGANKEAEGEDGWKLLNLAPLVGTQRHHKAPPQAGRQRGGKERGQPILSGGWEHEAVVKYLIEEQGANKEAKDGDGQTPLHSAAGGGNEAIFRYLVEQAKADKEARDNYGQTPLHSAAAWGHEAIIKYLIEEQGTNKEAKDQKGAIPLHLAANKGCKAVVRYLIEEQGVDKEAKDDDGWTPLHYSAERGQEAIVEYLIEEQGVNKEAKDENGITPLHLAAEEGCEAIVRYLIEEQGVNKEAKDNIGWTPLHLAAGWDQKAIVKYLIEQGANKEVRGDDGQTPLHNAAKWGHEAIVKYLIEEQGANKEAKDEDGAMPLHLAAEEGREAIVRYLIEEQGANKEAKDKDGETPLHWAANKGCEAIVRYLIEDQGANKEAKDEKDVTPLHWAADKDHEAVVRYLIEEQEANKEIKNKNGETPLHFAARAGSETVVRYLLEQARADKEARDNDGETPLHWAASSGCKAIVRYLVEQGANKEAKNQNGQTPLHLGYLLEQTEAD</sequence>
<evidence type="ECO:0000256" key="1">
    <source>
        <dbReference type="ARBA" id="ARBA00022737"/>
    </source>
</evidence>
<feature type="transmembrane region" description="Helical" evidence="5">
    <location>
        <begin position="150"/>
        <end position="171"/>
    </location>
</feature>
<feature type="repeat" description="ANK" evidence="3">
    <location>
        <begin position="1105"/>
        <end position="1137"/>
    </location>
</feature>
<feature type="repeat" description="ANK" evidence="3">
    <location>
        <begin position="1138"/>
        <end position="1170"/>
    </location>
</feature>
<keyword evidence="7" id="KW-1185">Reference proteome</keyword>
<feature type="repeat" description="ANK" evidence="3">
    <location>
        <begin position="1202"/>
        <end position="1239"/>
    </location>
</feature>
<feature type="repeat" description="ANK" evidence="3">
    <location>
        <begin position="1673"/>
        <end position="1705"/>
    </location>
</feature>
<feature type="repeat" description="ANK" evidence="3">
    <location>
        <begin position="1639"/>
        <end position="1672"/>
    </location>
</feature>
<feature type="repeat" description="ANK" evidence="3">
    <location>
        <begin position="1876"/>
        <end position="1908"/>
    </location>
</feature>
<dbReference type="PROSITE" id="PS50088">
    <property type="entry name" value="ANK_REPEAT"/>
    <property type="match status" value="22"/>
</dbReference>
<dbReference type="SMART" id="SM00248">
    <property type="entry name" value="ANK"/>
    <property type="match status" value="23"/>
</dbReference>
<evidence type="ECO:0000256" key="3">
    <source>
        <dbReference type="PROSITE-ProRule" id="PRU00023"/>
    </source>
</evidence>
<dbReference type="SUPFAM" id="SSF48403">
    <property type="entry name" value="Ankyrin repeat"/>
    <property type="match status" value="3"/>
</dbReference>
<organism evidence="6 7">
    <name type="scientific">Endocarpon pusillum</name>
    <dbReference type="NCBI Taxonomy" id="364733"/>
    <lineage>
        <taxon>Eukaryota</taxon>
        <taxon>Fungi</taxon>
        <taxon>Dikarya</taxon>
        <taxon>Ascomycota</taxon>
        <taxon>Pezizomycotina</taxon>
        <taxon>Eurotiomycetes</taxon>
        <taxon>Chaetothyriomycetidae</taxon>
        <taxon>Verrucariales</taxon>
        <taxon>Verrucariaceae</taxon>
        <taxon>Endocarpon</taxon>
    </lineage>
</organism>
<evidence type="ECO:0000256" key="4">
    <source>
        <dbReference type="SAM" id="MobiDB-lite"/>
    </source>
</evidence>
<dbReference type="PROSITE" id="PS50297">
    <property type="entry name" value="ANK_REP_REGION"/>
    <property type="match status" value="21"/>
</dbReference>
<feature type="repeat" description="ANK" evidence="3">
    <location>
        <begin position="1503"/>
        <end position="1525"/>
    </location>
</feature>
<feature type="repeat" description="ANK" evidence="3">
    <location>
        <begin position="1406"/>
        <end position="1438"/>
    </location>
</feature>
<evidence type="ECO:0000313" key="7">
    <source>
        <dbReference type="Proteomes" id="UP000606974"/>
    </source>
</evidence>
<dbReference type="Pfam" id="PF13606">
    <property type="entry name" value="Ank_3"/>
    <property type="match status" value="1"/>
</dbReference>
<dbReference type="Gene3D" id="1.25.40.20">
    <property type="entry name" value="Ankyrin repeat-containing domain"/>
    <property type="match status" value="10"/>
</dbReference>
<feature type="repeat" description="ANK" evidence="3">
    <location>
        <begin position="1740"/>
        <end position="1773"/>
    </location>
</feature>
<feature type="repeat" description="ANK" evidence="3">
    <location>
        <begin position="1774"/>
        <end position="1807"/>
    </location>
</feature>
<feature type="repeat" description="ANK" evidence="3">
    <location>
        <begin position="1706"/>
        <end position="1739"/>
    </location>
</feature>
<comment type="caution">
    <text evidence="6">The sequence shown here is derived from an EMBL/GenBank/DDBJ whole genome shotgun (WGS) entry which is preliminary data.</text>
</comment>
<protein>
    <submittedName>
        <fullName evidence="6">Uncharacterized protein</fullName>
    </submittedName>
</protein>
<feature type="repeat" description="ANK" evidence="3">
    <location>
        <begin position="1373"/>
        <end position="1405"/>
    </location>
</feature>
<dbReference type="PRINTS" id="PR01415">
    <property type="entry name" value="ANKYRIN"/>
</dbReference>
<feature type="repeat" description="ANK" evidence="3">
    <location>
        <begin position="1240"/>
        <end position="1272"/>
    </location>
</feature>
<feature type="repeat" description="ANK" evidence="3">
    <location>
        <begin position="1072"/>
        <end position="1104"/>
    </location>
</feature>
<feature type="transmembrane region" description="Helical" evidence="5">
    <location>
        <begin position="394"/>
        <end position="417"/>
    </location>
</feature>
<proteinExistence type="predicted"/>
<evidence type="ECO:0000313" key="6">
    <source>
        <dbReference type="EMBL" id="KAF7508106.1"/>
    </source>
</evidence>
<feature type="region of interest" description="Disordered" evidence="4">
    <location>
        <begin position="230"/>
        <end position="266"/>
    </location>
</feature>
<reference evidence="6" key="1">
    <citation type="submission" date="2020-02" db="EMBL/GenBank/DDBJ databases">
        <authorList>
            <person name="Palmer J.M."/>
        </authorList>
    </citation>
    <scope>NUCLEOTIDE SEQUENCE</scope>
    <source>
        <strain evidence="6">EPUS1.4</strain>
        <tissue evidence="6">Thallus</tissue>
    </source>
</reference>
<dbReference type="InterPro" id="IPR002110">
    <property type="entry name" value="Ankyrin_rpt"/>
</dbReference>